<keyword evidence="2" id="KW-0805">Transcription regulation</keyword>
<keyword evidence="3 6" id="KW-0238">DNA-binding</keyword>
<dbReference type="Gene3D" id="3.40.190.10">
    <property type="entry name" value="Periplasmic binding protein-like II"/>
    <property type="match status" value="2"/>
</dbReference>
<evidence type="ECO:0000259" key="5">
    <source>
        <dbReference type="PROSITE" id="PS50931"/>
    </source>
</evidence>
<dbReference type="InterPro" id="IPR036390">
    <property type="entry name" value="WH_DNA-bd_sf"/>
</dbReference>
<evidence type="ECO:0000313" key="7">
    <source>
        <dbReference type="Proteomes" id="UP000561045"/>
    </source>
</evidence>
<organism evidence="6 7">
    <name type="scientific">Niveibacterium umoris</name>
    <dbReference type="NCBI Taxonomy" id="1193620"/>
    <lineage>
        <taxon>Bacteria</taxon>
        <taxon>Pseudomonadati</taxon>
        <taxon>Pseudomonadota</taxon>
        <taxon>Betaproteobacteria</taxon>
        <taxon>Rhodocyclales</taxon>
        <taxon>Rhodocyclaceae</taxon>
        <taxon>Niveibacterium</taxon>
    </lineage>
</organism>
<sequence length="305" mass="32393">MTSIPVIPPRLDLNLLVSLDVLLAERNVTRAGQRLGLSQPALSAQLKQLREAFADPLLIPAARGMTPTARAEALRAPLRQLLGELQGLVASGRRFDPATAQQTFRIVASDAIHNAASAPLAARLAREAPGCRLALMAADLRGVVELMAAGEIDLMLAARPSMPAALHARPLYDEQFLCVMRREHPAAAEPLDLDRFCALDHVLVSPSGGGFHGTVDEALAALGRSRRVAISVNSFMLVPAVLAGSDLIATVPARLARAWGQTLAVLAPPCDVAGFSVLMGWHPRAHADPAQLWLREALSASLRTA</sequence>
<comment type="similarity">
    <text evidence="1">Belongs to the LysR transcriptional regulatory family.</text>
</comment>
<dbReference type="EMBL" id="JACIET010000002">
    <property type="protein sequence ID" value="MBB4013871.1"/>
    <property type="molecule type" value="Genomic_DNA"/>
</dbReference>
<dbReference type="Gene3D" id="1.10.10.10">
    <property type="entry name" value="Winged helix-like DNA-binding domain superfamily/Winged helix DNA-binding domain"/>
    <property type="match status" value="1"/>
</dbReference>
<dbReference type="InterPro" id="IPR005119">
    <property type="entry name" value="LysR_subst-bd"/>
</dbReference>
<gene>
    <name evidence="6" type="ORF">GGR36_003217</name>
</gene>
<dbReference type="Pfam" id="PF03466">
    <property type="entry name" value="LysR_substrate"/>
    <property type="match status" value="1"/>
</dbReference>
<dbReference type="GO" id="GO:0003677">
    <property type="term" value="F:DNA binding"/>
    <property type="evidence" value="ECO:0007669"/>
    <property type="project" value="UniProtKB-KW"/>
</dbReference>
<dbReference type="InterPro" id="IPR000847">
    <property type="entry name" value="LysR_HTH_N"/>
</dbReference>
<evidence type="ECO:0000256" key="2">
    <source>
        <dbReference type="ARBA" id="ARBA00023015"/>
    </source>
</evidence>
<dbReference type="SUPFAM" id="SSF46785">
    <property type="entry name" value="Winged helix' DNA-binding domain"/>
    <property type="match status" value="1"/>
</dbReference>
<dbReference type="SUPFAM" id="SSF53850">
    <property type="entry name" value="Periplasmic binding protein-like II"/>
    <property type="match status" value="1"/>
</dbReference>
<keyword evidence="7" id="KW-1185">Reference proteome</keyword>
<dbReference type="InterPro" id="IPR050389">
    <property type="entry name" value="LysR-type_TF"/>
</dbReference>
<protein>
    <submittedName>
        <fullName evidence="6">DNA-binding transcriptional LysR family regulator</fullName>
    </submittedName>
</protein>
<dbReference type="PANTHER" id="PTHR30118">
    <property type="entry name" value="HTH-TYPE TRANSCRIPTIONAL REGULATOR LEUO-RELATED"/>
    <property type="match status" value="1"/>
</dbReference>
<dbReference type="PANTHER" id="PTHR30118:SF15">
    <property type="entry name" value="TRANSCRIPTIONAL REGULATORY PROTEIN"/>
    <property type="match status" value="1"/>
</dbReference>
<evidence type="ECO:0000313" key="6">
    <source>
        <dbReference type="EMBL" id="MBB4013871.1"/>
    </source>
</evidence>
<dbReference type="AlphaFoldDB" id="A0A840BK05"/>
<dbReference type="GO" id="GO:0003700">
    <property type="term" value="F:DNA-binding transcription factor activity"/>
    <property type="evidence" value="ECO:0007669"/>
    <property type="project" value="InterPro"/>
</dbReference>
<keyword evidence="4" id="KW-0804">Transcription</keyword>
<evidence type="ECO:0000256" key="3">
    <source>
        <dbReference type="ARBA" id="ARBA00023125"/>
    </source>
</evidence>
<dbReference type="PROSITE" id="PS50931">
    <property type="entry name" value="HTH_LYSR"/>
    <property type="match status" value="1"/>
</dbReference>
<dbReference type="RefSeq" id="WP_183635785.1">
    <property type="nucleotide sequence ID" value="NZ_BAABLE010000005.1"/>
</dbReference>
<dbReference type="Proteomes" id="UP000561045">
    <property type="component" value="Unassembled WGS sequence"/>
</dbReference>
<feature type="domain" description="HTH lysR-type" evidence="5">
    <location>
        <begin position="11"/>
        <end position="68"/>
    </location>
</feature>
<reference evidence="6 7" key="1">
    <citation type="submission" date="2020-08" db="EMBL/GenBank/DDBJ databases">
        <title>Genomic Encyclopedia of Type Strains, Phase IV (KMG-IV): sequencing the most valuable type-strain genomes for metagenomic binning, comparative biology and taxonomic classification.</title>
        <authorList>
            <person name="Goeker M."/>
        </authorList>
    </citation>
    <scope>NUCLEOTIDE SEQUENCE [LARGE SCALE GENOMIC DNA]</scope>
    <source>
        <strain evidence="6 7">DSM 106739</strain>
    </source>
</reference>
<evidence type="ECO:0000256" key="4">
    <source>
        <dbReference type="ARBA" id="ARBA00023163"/>
    </source>
</evidence>
<name>A0A840BK05_9RHOO</name>
<dbReference type="InterPro" id="IPR036388">
    <property type="entry name" value="WH-like_DNA-bd_sf"/>
</dbReference>
<accession>A0A840BK05</accession>
<dbReference type="Pfam" id="PF00126">
    <property type="entry name" value="HTH_1"/>
    <property type="match status" value="1"/>
</dbReference>
<comment type="caution">
    <text evidence="6">The sequence shown here is derived from an EMBL/GenBank/DDBJ whole genome shotgun (WGS) entry which is preliminary data.</text>
</comment>
<evidence type="ECO:0000256" key="1">
    <source>
        <dbReference type="ARBA" id="ARBA00009437"/>
    </source>
</evidence>
<proteinExistence type="inferred from homology"/>